<evidence type="ECO:0000256" key="1">
    <source>
        <dbReference type="ARBA" id="ARBA00022825"/>
    </source>
</evidence>
<dbReference type="InterPro" id="IPR000859">
    <property type="entry name" value="CUB_dom"/>
</dbReference>
<keyword evidence="2 4" id="KW-1015">Disulfide bond</keyword>
<feature type="domain" description="Sushi" evidence="6">
    <location>
        <begin position="127"/>
        <end position="188"/>
    </location>
</feature>
<feature type="domain" description="CUB" evidence="5">
    <location>
        <begin position="944"/>
        <end position="1053"/>
    </location>
</feature>
<dbReference type="InParanoid" id="L5JRD6"/>
<name>L5JRD6_PTEAL</name>
<evidence type="ECO:0000313" key="8">
    <source>
        <dbReference type="Proteomes" id="UP000010552"/>
    </source>
</evidence>
<dbReference type="Pfam" id="PF00084">
    <property type="entry name" value="Sushi"/>
    <property type="match status" value="6"/>
</dbReference>
<feature type="disulfide bond" evidence="4">
    <location>
        <begin position="638"/>
        <end position="665"/>
    </location>
</feature>
<feature type="domain" description="Sushi" evidence="6">
    <location>
        <begin position="610"/>
        <end position="667"/>
    </location>
</feature>
<dbReference type="CDD" id="cd00033">
    <property type="entry name" value="CCP"/>
    <property type="match status" value="6"/>
</dbReference>
<feature type="domain" description="CUB" evidence="5">
    <location>
        <begin position="497"/>
        <end position="605"/>
    </location>
</feature>
<dbReference type="PANTHER" id="PTHR24255:SF39">
    <property type="entry name" value="CUB AND SUSHI MULTIPLE DOMAINS 2"/>
    <property type="match status" value="1"/>
</dbReference>
<keyword evidence="4" id="KW-0768">Sushi</keyword>
<gene>
    <name evidence="7" type="ORF">PAL_GLEAN10014980</name>
</gene>
<feature type="domain" description="Sushi" evidence="6">
    <location>
        <begin position="434"/>
        <end position="495"/>
    </location>
</feature>
<feature type="domain" description="CUB" evidence="5">
    <location>
        <begin position="323"/>
        <end position="431"/>
    </location>
</feature>
<keyword evidence="8" id="KW-1185">Reference proteome</keyword>
<feature type="disulfide bond" evidence="3">
    <location>
        <begin position="944"/>
        <end position="971"/>
    </location>
</feature>
<dbReference type="InterPro" id="IPR000436">
    <property type="entry name" value="Sushi_SCR_CCP_dom"/>
</dbReference>
<dbReference type="Gene3D" id="2.60.120.290">
    <property type="entry name" value="Spermadhesin, CUB domain"/>
    <property type="match status" value="7"/>
</dbReference>
<feature type="domain" description="Sushi" evidence="6">
    <location>
        <begin position="1056"/>
        <end position="1116"/>
    </location>
</feature>
<dbReference type="InterPro" id="IPR035914">
    <property type="entry name" value="Sperma_CUB_dom_sf"/>
</dbReference>
<dbReference type="Pfam" id="PF00431">
    <property type="entry name" value="CUB"/>
    <property type="match status" value="7"/>
</dbReference>
<feature type="domain" description="CUB" evidence="5">
    <location>
        <begin position="192"/>
        <end position="296"/>
    </location>
</feature>
<dbReference type="InterPro" id="IPR035976">
    <property type="entry name" value="Sushi/SCR/CCP_sf"/>
</dbReference>
<proteinExistence type="predicted"/>
<dbReference type="eggNOG" id="KOG4297">
    <property type="taxonomic scope" value="Eukaryota"/>
</dbReference>
<feature type="domain" description="CUB" evidence="5">
    <location>
        <begin position="771"/>
        <end position="879"/>
    </location>
</feature>
<evidence type="ECO:0000259" key="5">
    <source>
        <dbReference type="PROSITE" id="PS01180"/>
    </source>
</evidence>
<dbReference type="SMART" id="SM00042">
    <property type="entry name" value="CUB"/>
    <property type="match status" value="7"/>
</dbReference>
<dbReference type="SUPFAM" id="SSF57535">
    <property type="entry name" value="Complement control module/SCR domain"/>
    <property type="match status" value="6"/>
</dbReference>
<feature type="domain" description="Sushi" evidence="6">
    <location>
        <begin position="882"/>
        <end position="942"/>
    </location>
</feature>
<comment type="caution">
    <text evidence="4">Lacks conserved residue(s) required for the propagation of feature annotation.</text>
</comment>
<dbReference type="PROSITE" id="PS50923">
    <property type="entry name" value="SUSHI"/>
    <property type="match status" value="6"/>
</dbReference>
<organism evidence="7 8">
    <name type="scientific">Pteropus alecto</name>
    <name type="common">Black flying fox</name>
    <dbReference type="NCBI Taxonomy" id="9402"/>
    <lineage>
        <taxon>Eukaryota</taxon>
        <taxon>Metazoa</taxon>
        <taxon>Chordata</taxon>
        <taxon>Craniata</taxon>
        <taxon>Vertebrata</taxon>
        <taxon>Euteleostomi</taxon>
        <taxon>Mammalia</taxon>
        <taxon>Eutheria</taxon>
        <taxon>Laurasiatheria</taxon>
        <taxon>Chiroptera</taxon>
        <taxon>Yinpterochiroptera</taxon>
        <taxon>Pteropodoidea</taxon>
        <taxon>Pteropodidae</taxon>
        <taxon>Pteropodinae</taxon>
        <taxon>Pteropus</taxon>
    </lineage>
</organism>
<evidence type="ECO:0000313" key="7">
    <source>
        <dbReference type="EMBL" id="ELK01989.1"/>
    </source>
</evidence>
<dbReference type="STRING" id="9402.L5JRD6"/>
<dbReference type="SMART" id="SM00032">
    <property type="entry name" value="CCP"/>
    <property type="match status" value="6"/>
</dbReference>
<accession>L5JRD6</accession>
<dbReference type="FunFam" id="2.60.120.290:FF:000001">
    <property type="entry name" value="CUB and sushi domain-containing protein 3 isoform X1"/>
    <property type="match status" value="6"/>
</dbReference>
<reference evidence="8" key="1">
    <citation type="journal article" date="2013" name="Science">
        <title>Comparative analysis of bat genomes provides insight into the evolution of flight and immunity.</title>
        <authorList>
            <person name="Zhang G."/>
            <person name="Cowled C."/>
            <person name="Shi Z."/>
            <person name="Huang Z."/>
            <person name="Bishop-Lilly K.A."/>
            <person name="Fang X."/>
            <person name="Wynne J.W."/>
            <person name="Xiong Z."/>
            <person name="Baker M.L."/>
            <person name="Zhao W."/>
            <person name="Tachedjian M."/>
            <person name="Zhu Y."/>
            <person name="Zhou P."/>
            <person name="Jiang X."/>
            <person name="Ng J."/>
            <person name="Yang L."/>
            <person name="Wu L."/>
            <person name="Xiao J."/>
            <person name="Feng Y."/>
            <person name="Chen Y."/>
            <person name="Sun X."/>
            <person name="Zhang Y."/>
            <person name="Marsh G.A."/>
            <person name="Crameri G."/>
            <person name="Broder C.C."/>
            <person name="Frey K.G."/>
            <person name="Wang L.F."/>
            <person name="Wang J."/>
        </authorList>
    </citation>
    <scope>NUCLEOTIDE SEQUENCE [LARGE SCALE GENOMIC DNA]</scope>
</reference>
<dbReference type="AlphaFoldDB" id="L5JRD6"/>
<feature type="domain" description="CUB" evidence="5">
    <location>
        <begin position="16"/>
        <end position="124"/>
    </location>
</feature>
<evidence type="ECO:0000259" key="6">
    <source>
        <dbReference type="PROSITE" id="PS50923"/>
    </source>
</evidence>
<evidence type="ECO:0000256" key="3">
    <source>
        <dbReference type="PROSITE-ProRule" id="PRU00059"/>
    </source>
</evidence>
<dbReference type="GO" id="GO:0005615">
    <property type="term" value="C:extracellular space"/>
    <property type="evidence" value="ECO:0007669"/>
    <property type="project" value="TreeGrafter"/>
</dbReference>
<protein>
    <submittedName>
        <fullName evidence="7">CUB and sushi domain-containing protein 1</fullName>
    </submittedName>
</protein>
<feature type="domain" description="CUB" evidence="5">
    <location>
        <begin position="669"/>
        <end position="710"/>
    </location>
</feature>
<dbReference type="Proteomes" id="UP000010552">
    <property type="component" value="Unassembled WGS sequence"/>
</dbReference>
<keyword evidence="1" id="KW-0720">Serine protease</keyword>
<dbReference type="EMBL" id="KB031148">
    <property type="protein sequence ID" value="ELK01989.1"/>
    <property type="molecule type" value="Genomic_DNA"/>
</dbReference>
<dbReference type="GO" id="GO:0004252">
    <property type="term" value="F:serine-type endopeptidase activity"/>
    <property type="evidence" value="ECO:0007669"/>
    <property type="project" value="TreeGrafter"/>
</dbReference>
<dbReference type="PROSITE" id="PS01180">
    <property type="entry name" value="CUB"/>
    <property type="match status" value="7"/>
</dbReference>
<sequence>MLVSVVAQDMNEGQNCTFQLQGPNGTVESPGFPYGYPNYANCTWTITAEDQHRIQLVFQSFALEEDFDVLSVFDGPPQPENLRTRLTGFQLPATIVSVATTLSLRLVSDYAVSAQGFHASYEVLPSHTCGNPGRLPNGVQQGSTFNLGDKVRYSCNPGFFLEGHAVLTCHAGSENSATWDFPLPSCRADDACGGTLRGQSGIISSPHFPSEYHNNADCTWTILAELGDTIALVFIDFQLEDGYDFLEVTGTEGSSLWFTGASLPAPVISSKNWLRLHFTSDGNHRQRGFSAQYQVKKQIELKSRGVKLMPSKDNSQKTSVFSCFFNFTSPSGVVLSPNYPEDYGNHLHCVWLILARPESRIHLAFNDIDVEPQFDFLVIKDGATAEAPVLGTFSGNQLPSSITSSGHVARLEFQTDHSTGKRGFNITFTTFRHNECPDPGVPVNGKRFGDSLQLGSSISFLCDEGFLGTQGSETITCILKEGSVVWNSAVLRCEAPCGGHLTSPSGTILSPGWPGFYKDALSCAWVIEAQPGYPIKITFDRFKTEVNYDTLEVRDGRTYSAPLIGVYHGTQVPQFLISTSNYLYLLFSTDKSHSDIGFQLRYETITLQSDHCLDPGIPVNGQRHGNDFYVGALVTFSCDSGYTLSDGEPLECEPNFQWSRALPSCEALCGGFIQGSSGTILSPGFPDFYPNNLNCTWIIETSHGKEYDLEPCEEPEVPAYSIRKGLQFGVGDTLTFSCFPGYRLEGTARITCLGGRRRLWSSPLPRCVAECGNSVTGTQGTLLSPNFPVNYSNNHECIYSIQTQPGKGIQLKARAFELSEGDILKVYDGNNNSARLLGVFSRSEMLGVTLNSTSSSLWLDFITDAENTSKGFELHFSSFELIKCEDPGTPQFGYKVHDGGHFAGSSVSFSCDPGYSLRGSEELLCLSGERRTWDRPLPTCVAECGGTVKGEVSGQVLSPGYPAPYEHNLNCIWTIEADAGCTIGLHFLVFDTEEVHDVLRIWDGPVESGVLLKELSGPVLPKDLHSTFNSVILQFSTDFFTSKQGFAVQFSVSTATSCNDPGVPQNGSRSGNSWEAGDSTVFQCDPGYALQGSAEISCVKIENRFFWQPSPPTCIGTKQLQCEPCPLPSSHHLSAPEPPPT</sequence>
<dbReference type="CDD" id="cd00041">
    <property type="entry name" value="CUB"/>
    <property type="match status" value="6"/>
</dbReference>
<keyword evidence="1" id="KW-0645">Protease</keyword>
<dbReference type="SUPFAM" id="SSF49854">
    <property type="entry name" value="Spermadhesin, CUB domain"/>
    <property type="match status" value="7"/>
</dbReference>
<evidence type="ECO:0000256" key="2">
    <source>
        <dbReference type="ARBA" id="ARBA00023157"/>
    </source>
</evidence>
<evidence type="ECO:0000256" key="4">
    <source>
        <dbReference type="PROSITE-ProRule" id="PRU00302"/>
    </source>
</evidence>
<dbReference type="FunFam" id="2.10.70.10:FF:000002">
    <property type="entry name" value="CUB and Sushi multiple domains 3"/>
    <property type="match status" value="4"/>
</dbReference>
<dbReference type="Gene3D" id="2.10.70.10">
    <property type="entry name" value="Complement Module, domain 1"/>
    <property type="match status" value="6"/>
</dbReference>
<dbReference type="PANTHER" id="PTHR24255">
    <property type="entry name" value="COMPLEMENT COMPONENT 1, S SUBCOMPONENT-RELATED"/>
    <property type="match status" value="1"/>
</dbReference>
<feature type="domain" description="Sushi" evidence="6">
    <location>
        <begin position="710"/>
        <end position="769"/>
    </location>
</feature>
<keyword evidence="1" id="KW-0378">Hydrolase</keyword>